<feature type="compositionally biased region" description="Low complexity" evidence="1">
    <location>
        <begin position="58"/>
        <end position="72"/>
    </location>
</feature>
<name>A0A2T4CIR0_TRILO</name>
<dbReference type="AlphaFoldDB" id="A0A2T4CIR0"/>
<feature type="compositionally biased region" description="Low complexity" evidence="1">
    <location>
        <begin position="8"/>
        <end position="21"/>
    </location>
</feature>
<organism evidence="2 3">
    <name type="scientific">Trichoderma longibrachiatum ATCC 18648</name>
    <dbReference type="NCBI Taxonomy" id="983965"/>
    <lineage>
        <taxon>Eukaryota</taxon>
        <taxon>Fungi</taxon>
        <taxon>Dikarya</taxon>
        <taxon>Ascomycota</taxon>
        <taxon>Pezizomycotina</taxon>
        <taxon>Sordariomycetes</taxon>
        <taxon>Hypocreomycetidae</taxon>
        <taxon>Hypocreales</taxon>
        <taxon>Hypocreaceae</taxon>
        <taxon>Trichoderma</taxon>
    </lineage>
</organism>
<keyword evidence="3" id="KW-1185">Reference proteome</keyword>
<evidence type="ECO:0000256" key="1">
    <source>
        <dbReference type="SAM" id="MobiDB-lite"/>
    </source>
</evidence>
<dbReference type="EMBL" id="KZ679126">
    <property type="protein sequence ID" value="PTB81459.1"/>
    <property type="molecule type" value="Genomic_DNA"/>
</dbReference>
<dbReference type="OrthoDB" id="10632782at2759"/>
<feature type="compositionally biased region" description="Pro residues" evidence="1">
    <location>
        <begin position="41"/>
        <end position="54"/>
    </location>
</feature>
<dbReference type="Proteomes" id="UP000240760">
    <property type="component" value="Unassembled WGS sequence"/>
</dbReference>
<accession>A0A2T4CIR0</accession>
<proteinExistence type="predicted"/>
<evidence type="ECO:0000313" key="2">
    <source>
        <dbReference type="EMBL" id="PTB81459.1"/>
    </source>
</evidence>
<gene>
    <name evidence="2" type="ORF">M440DRAFT_1466964</name>
</gene>
<evidence type="ECO:0000313" key="3">
    <source>
        <dbReference type="Proteomes" id="UP000240760"/>
    </source>
</evidence>
<sequence length="208" mass="23766">MPHQTRHPSSPFNPLSSSSSSGGAYTTSNRITRHRRTQPPSNVPNPPYQHPPPFTYGRRTPSRSPQPRPRSSLTLQIKRGISCLWKSFKKRFHTRSERYEYALVLPSTHNHQEQLPSTPIPSTLGLYPWRRPNLPPLQPANLPLSYFCRVTPYQSGQIAPTVQSPYYFLVHLPIPGDQPASSASLRQQEEQSPWTPNYLVSPYSLYRP</sequence>
<protein>
    <submittedName>
        <fullName evidence="2">Uncharacterized protein</fullName>
    </submittedName>
</protein>
<reference evidence="2 3" key="1">
    <citation type="submission" date="2016-07" db="EMBL/GenBank/DDBJ databases">
        <title>Multiple horizontal gene transfer events from other fungi enriched the ability of initially mycotrophic Trichoderma (Ascomycota) to feed on dead plant biomass.</title>
        <authorList>
            <consortium name="DOE Joint Genome Institute"/>
            <person name="Aerts A."/>
            <person name="Atanasova L."/>
            <person name="Chenthamara K."/>
            <person name="Zhang J."/>
            <person name="Grujic M."/>
            <person name="Henrissat B."/>
            <person name="Kuo A."/>
            <person name="Salamov A."/>
            <person name="Lipzen A."/>
            <person name="Labutti K."/>
            <person name="Barry K."/>
            <person name="Miao Y."/>
            <person name="Rahimi M.J."/>
            <person name="Shen Q."/>
            <person name="Grigoriev I.V."/>
            <person name="Kubicek C.P."/>
            <person name="Druzhinina I.S."/>
        </authorList>
    </citation>
    <scope>NUCLEOTIDE SEQUENCE [LARGE SCALE GENOMIC DNA]</scope>
    <source>
        <strain evidence="2 3">ATCC 18648</strain>
    </source>
</reference>
<feature type="region of interest" description="Disordered" evidence="1">
    <location>
        <begin position="1"/>
        <end position="72"/>
    </location>
</feature>